<evidence type="ECO:0000313" key="2">
    <source>
        <dbReference type="Proteomes" id="UP000814033"/>
    </source>
</evidence>
<reference evidence="1" key="2">
    <citation type="journal article" date="2022" name="New Phytol.">
        <title>Evolutionary transition to the ectomycorrhizal habit in the genomes of a hyperdiverse lineage of mushroom-forming fungi.</title>
        <authorList>
            <person name="Looney B."/>
            <person name="Miyauchi S."/>
            <person name="Morin E."/>
            <person name="Drula E."/>
            <person name="Courty P.E."/>
            <person name="Kohler A."/>
            <person name="Kuo A."/>
            <person name="LaButti K."/>
            <person name="Pangilinan J."/>
            <person name="Lipzen A."/>
            <person name="Riley R."/>
            <person name="Andreopoulos W."/>
            <person name="He G."/>
            <person name="Johnson J."/>
            <person name="Nolan M."/>
            <person name="Tritt A."/>
            <person name="Barry K.W."/>
            <person name="Grigoriev I.V."/>
            <person name="Nagy L.G."/>
            <person name="Hibbett D."/>
            <person name="Henrissat B."/>
            <person name="Matheny P.B."/>
            <person name="Labbe J."/>
            <person name="Martin F.M."/>
        </authorList>
    </citation>
    <scope>NUCLEOTIDE SEQUENCE</scope>
    <source>
        <strain evidence="1">FP105234-sp</strain>
    </source>
</reference>
<protein>
    <submittedName>
        <fullName evidence="1">Uncharacterized protein</fullName>
    </submittedName>
</protein>
<evidence type="ECO:0000313" key="1">
    <source>
        <dbReference type="EMBL" id="KAI0050129.1"/>
    </source>
</evidence>
<name>A0ACB8S1H5_9AGAM</name>
<organism evidence="1 2">
    <name type="scientific">Auriscalpium vulgare</name>
    <dbReference type="NCBI Taxonomy" id="40419"/>
    <lineage>
        <taxon>Eukaryota</taxon>
        <taxon>Fungi</taxon>
        <taxon>Dikarya</taxon>
        <taxon>Basidiomycota</taxon>
        <taxon>Agaricomycotina</taxon>
        <taxon>Agaricomycetes</taxon>
        <taxon>Russulales</taxon>
        <taxon>Auriscalpiaceae</taxon>
        <taxon>Auriscalpium</taxon>
    </lineage>
</organism>
<gene>
    <name evidence="1" type="ORF">FA95DRAFT_1514638</name>
</gene>
<reference evidence="1" key="1">
    <citation type="submission" date="2021-02" db="EMBL/GenBank/DDBJ databases">
        <authorList>
            <consortium name="DOE Joint Genome Institute"/>
            <person name="Ahrendt S."/>
            <person name="Looney B.P."/>
            <person name="Miyauchi S."/>
            <person name="Morin E."/>
            <person name="Drula E."/>
            <person name="Courty P.E."/>
            <person name="Chicoki N."/>
            <person name="Fauchery L."/>
            <person name="Kohler A."/>
            <person name="Kuo A."/>
            <person name="Labutti K."/>
            <person name="Pangilinan J."/>
            <person name="Lipzen A."/>
            <person name="Riley R."/>
            <person name="Andreopoulos W."/>
            <person name="He G."/>
            <person name="Johnson J."/>
            <person name="Barry K.W."/>
            <person name="Grigoriev I.V."/>
            <person name="Nagy L."/>
            <person name="Hibbett D."/>
            <person name="Henrissat B."/>
            <person name="Matheny P.B."/>
            <person name="Labbe J."/>
            <person name="Martin F."/>
        </authorList>
    </citation>
    <scope>NUCLEOTIDE SEQUENCE</scope>
    <source>
        <strain evidence="1">FP105234-sp</strain>
    </source>
</reference>
<proteinExistence type="predicted"/>
<accession>A0ACB8S1H5</accession>
<dbReference type="Proteomes" id="UP000814033">
    <property type="component" value="Unassembled WGS sequence"/>
</dbReference>
<keyword evidence="2" id="KW-1185">Reference proteome</keyword>
<comment type="caution">
    <text evidence="1">The sequence shown here is derived from an EMBL/GenBank/DDBJ whole genome shotgun (WGS) entry which is preliminary data.</text>
</comment>
<dbReference type="EMBL" id="MU275865">
    <property type="protein sequence ID" value="KAI0050129.1"/>
    <property type="molecule type" value="Genomic_DNA"/>
</dbReference>
<sequence>MDCAELDIARGYAAGTSAPSTIAKSVTNFIKSQEGHPIYNGRQGRIGPSVTLFSSPLAHFAEDMKHVDDYTYEDETDYDGDNDEGDSEAISKALLQVIAAVSDIHTKEVLLARDINDNLSLLLGARIHQSKNSNSDREPDGRTVANPACAPSKSATVGVIVFKLGIAAGDALVQASAIWRDEAFCDAYKCFQTVSACPAFLVSLQGQYLSIQGAVLIPRPVTEHLTDTIYMGLGAPCEQRVRRLRRILRIFRKAHRALRNYYVNLVPNADAPYMGWKPQPTFFQDIGDKDREVVKNLEYLSLFNHEDRNKDDFQRSLYIGMLSGKKVVVKFCERYCPDAHRLLADHDPEFAPKLHMCTRLVGGQHMVVMDYVEGSMVSTAFREGNEVRLSLQFHDQVKTALDVLHEKGYVFGDLRAPNILKRTIDNRAMLIDFDWAGKEGEARYSVLMNTDLTWPKGASRGGLIHKQHDWDMLARMYPGRVEEGTVEEGTVEEGTGRIERVEEGVSRVAKHTLEDGDGGSSSRRLRTDGDGLDSIEDPEDIMEVDVEAQ</sequence>